<dbReference type="InterPro" id="IPR000160">
    <property type="entry name" value="GGDEF_dom"/>
</dbReference>
<keyword evidence="5" id="KW-0808">Transferase</keyword>
<dbReference type="CDD" id="cd01949">
    <property type="entry name" value="GGDEF"/>
    <property type="match status" value="1"/>
</dbReference>
<dbReference type="InterPro" id="IPR029016">
    <property type="entry name" value="GAF-like_dom_sf"/>
</dbReference>
<dbReference type="GeneID" id="97669031"/>
<dbReference type="InterPro" id="IPR000700">
    <property type="entry name" value="PAS-assoc_C"/>
</dbReference>
<dbReference type="FunFam" id="3.30.70.270:FF:000001">
    <property type="entry name" value="Diguanylate cyclase domain protein"/>
    <property type="match status" value="1"/>
</dbReference>
<keyword evidence="1" id="KW-0175">Coiled coil</keyword>
<dbReference type="NCBIfam" id="TIGR00229">
    <property type="entry name" value="sensory_box"/>
    <property type="match status" value="3"/>
</dbReference>
<dbReference type="PANTHER" id="PTHR44757:SF2">
    <property type="entry name" value="BIOFILM ARCHITECTURE MAINTENANCE PROTEIN MBAA"/>
    <property type="match status" value="1"/>
</dbReference>
<dbReference type="InterPro" id="IPR000014">
    <property type="entry name" value="PAS"/>
</dbReference>
<dbReference type="Gene3D" id="3.30.450.40">
    <property type="match status" value="1"/>
</dbReference>
<dbReference type="InterPro" id="IPR001610">
    <property type="entry name" value="PAC"/>
</dbReference>
<dbReference type="InterPro" id="IPR029787">
    <property type="entry name" value="Nucleotide_cyclase"/>
</dbReference>
<dbReference type="Gene3D" id="3.30.450.20">
    <property type="entry name" value="PAS domain"/>
    <property type="match status" value="6"/>
</dbReference>
<dbReference type="GO" id="GO:0052621">
    <property type="term" value="F:diguanylate cyclase activity"/>
    <property type="evidence" value="ECO:0007669"/>
    <property type="project" value="UniProtKB-EC"/>
</dbReference>
<dbReference type="Proteomes" id="UP000049983">
    <property type="component" value="Unassembled WGS sequence"/>
</dbReference>
<dbReference type="PANTHER" id="PTHR44757">
    <property type="entry name" value="DIGUANYLATE CYCLASE DGCP"/>
    <property type="match status" value="1"/>
</dbReference>
<feature type="domain" description="PAS" evidence="2">
    <location>
        <begin position="309"/>
        <end position="353"/>
    </location>
</feature>
<dbReference type="Pfam" id="PF12860">
    <property type="entry name" value="PAS_7"/>
    <property type="match status" value="3"/>
</dbReference>
<feature type="domain" description="GGDEF" evidence="4">
    <location>
        <begin position="980"/>
        <end position="1112"/>
    </location>
</feature>
<dbReference type="SUPFAM" id="SSF55785">
    <property type="entry name" value="PYP-like sensor domain (PAS domain)"/>
    <property type="match status" value="6"/>
</dbReference>
<name>A0A0M7AZV2_9HYPH</name>
<dbReference type="NCBIfam" id="TIGR00254">
    <property type="entry name" value="GGDEF"/>
    <property type="match status" value="1"/>
</dbReference>
<dbReference type="Gene3D" id="3.30.70.270">
    <property type="match status" value="1"/>
</dbReference>
<dbReference type="CDD" id="cd00130">
    <property type="entry name" value="PAS"/>
    <property type="match status" value="2"/>
</dbReference>
<feature type="domain" description="PAC" evidence="3">
    <location>
        <begin position="257"/>
        <end position="308"/>
    </location>
</feature>
<dbReference type="Pfam" id="PF00990">
    <property type="entry name" value="GGDEF"/>
    <property type="match status" value="1"/>
</dbReference>
<evidence type="ECO:0000313" key="6">
    <source>
        <dbReference type="Proteomes" id="UP000049983"/>
    </source>
</evidence>
<keyword evidence="5" id="KW-0548">Nucleotidyltransferase</keyword>
<dbReference type="InterPro" id="IPR003018">
    <property type="entry name" value="GAF"/>
</dbReference>
<dbReference type="Pfam" id="PF08447">
    <property type="entry name" value="PAS_3"/>
    <property type="match status" value="1"/>
</dbReference>
<dbReference type="AlphaFoldDB" id="A0A0M7AZV2"/>
<dbReference type="EMBL" id="CXWC01000003">
    <property type="protein sequence ID" value="CTQ67923.1"/>
    <property type="molecule type" value="Genomic_DNA"/>
</dbReference>
<proteinExistence type="predicted"/>
<evidence type="ECO:0000259" key="4">
    <source>
        <dbReference type="PROSITE" id="PS50887"/>
    </source>
</evidence>
<dbReference type="OrthoDB" id="9816309at2"/>
<protein>
    <submittedName>
        <fullName evidence="5">Putative diguanylate cyclase YegE</fullName>
        <ecNumber evidence="5">2.7.7.65</ecNumber>
    </submittedName>
</protein>
<dbReference type="InterPro" id="IPR013655">
    <property type="entry name" value="PAS_fold_3"/>
</dbReference>
<gene>
    <name evidence="5" type="primary">yegE_1</name>
    <name evidence="5" type="ORF">LA5096_01613</name>
</gene>
<dbReference type="PROSITE" id="PS50887">
    <property type="entry name" value="GGDEF"/>
    <property type="match status" value="1"/>
</dbReference>
<sequence length="1121" mass="124866">MDTVRPENEEERIETLHELQILGSERLPEFDSVVEALAAIFDCPIALVSLVSEDEQWFKARCGLDVEGTPRDISFCQHAILSDELFIVEDTHADKRFKNNPLVTGAPNIRFYAGCPLSIDGRNRLGTLCVIDRVPRSPSRQQLNQLRRLGKVVEGLIKSHEIRREKDAALAQAEQEHELAVQKNDLLEEITSVSGVGGWELCVRTKTLTWTDKTKEIHEVPSDFRPTVDFALSFYPPDSRHIISKAVEDAIELGVSWDAELPFVTAKGRNIWVRAAGRPIVKDGEVIRIVGALQDVTARKKTEQSVRCSESMHRATLHTLSEGVLLLSRSGRIRSINKAGEDLLGCSHEDVVDTRFKDLDLEFRFEDKAFNSPDDLFRQIANGSDHVNGTVVHVTRRNETGGAWLRINAASIGETNEFGLDGIVVSLTDITETKTQRDTLQAIFDNFPGGMVYFDEALHLQNYNDAFQNAFKLPKELLSQKPHLKDTMMYAARQEQRVASKAEKVVEERYNPFMSGKPVQLERVTADGTVLDVRSTPLPNGGIVFSLLDISDHKRREQTIRQSEVVQRATLEALSEGILLLSRDGVIESANPVAEKLFGFDDNGLTGLRIDELARSVTLESSEFINNSDPLKLAVHDPDAVTDLVASLSTSYRHGLTWLRINARPIDPLGENGLDGVVVSIADITETKEQADTLQAIFDNFPGGFAYYDENFQLGAANSEFGHLLGYPQDFVDQKLHLLDYLKYNAERGDYGEGDPEQLALDKFHSYDRTQPHSYVRGAASGSYLEIRGTPLPSGGFVYNFFDVTDRKRMESQLAESERASRSRSLELEAILANMRQGVSVFDKDGRLRLWNKQYIDIFNKPEDDVREGVTLVDLIEAEKARGEFDGDVIEHVRDLLIRLSAGEVVRSKFRHPSGRFISAVHAPLPGGGWIGTHEDVTKSELAVQKIEYAAHHDTLTGLANRTLFNSRLDETLEELDQDSESALMLLDLDKFKPVNDTYGHDAGDALLKQVSERLKACVRSTDLVARLGGDEFGIILNRASRTVAEVIASRIVHKLQGAFSIKEHTIRIGVSVGISPISGSRSDANAIIKNADVALYDVKNSGRNDFRFFDLPAEPGAMNA</sequence>
<dbReference type="STRING" id="311410.LA5095_04634"/>
<dbReference type="SMART" id="SM00065">
    <property type="entry name" value="GAF"/>
    <property type="match status" value="1"/>
</dbReference>
<evidence type="ECO:0000313" key="5">
    <source>
        <dbReference type="EMBL" id="CTQ67923.1"/>
    </source>
</evidence>
<dbReference type="SMART" id="SM00267">
    <property type="entry name" value="GGDEF"/>
    <property type="match status" value="1"/>
</dbReference>
<dbReference type="SMART" id="SM00086">
    <property type="entry name" value="PAC"/>
    <property type="match status" value="3"/>
</dbReference>
<organism evidence="5 6">
    <name type="scientific">Roseibium album</name>
    <dbReference type="NCBI Taxonomy" id="311410"/>
    <lineage>
        <taxon>Bacteria</taxon>
        <taxon>Pseudomonadati</taxon>
        <taxon>Pseudomonadota</taxon>
        <taxon>Alphaproteobacteria</taxon>
        <taxon>Hyphomicrobiales</taxon>
        <taxon>Stappiaceae</taxon>
        <taxon>Roseibium</taxon>
    </lineage>
</organism>
<dbReference type="RefSeq" id="WP_055119286.1">
    <property type="nucleotide sequence ID" value="NZ_CXWA01000007.1"/>
</dbReference>
<dbReference type="PROSITE" id="PS50113">
    <property type="entry name" value="PAC"/>
    <property type="match status" value="1"/>
</dbReference>
<dbReference type="Pfam" id="PF08448">
    <property type="entry name" value="PAS_4"/>
    <property type="match status" value="2"/>
</dbReference>
<dbReference type="Pfam" id="PF01590">
    <property type="entry name" value="GAF"/>
    <property type="match status" value="1"/>
</dbReference>
<dbReference type="InterPro" id="IPR043128">
    <property type="entry name" value="Rev_trsase/Diguanyl_cyclase"/>
</dbReference>
<feature type="coiled-coil region" evidence="1">
    <location>
        <begin position="163"/>
        <end position="190"/>
    </location>
</feature>
<dbReference type="EC" id="2.7.7.65" evidence="5"/>
<dbReference type="InterPro" id="IPR013656">
    <property type="entry name" value="PAS_4"/>
</dbReference>
<dbReference type="InterPro" id="IPR035965">
    <property type="entry name" value="PAS-like_dom_sf"/>
</dbReference>
<dbReference type="InterPro" id="IPR052155">
    <property type="entry name" value="Biofilm_reg_signaling"/>
</dbReference>
<dbReference type="SUPFAM" id="SSF55781">
    <property type="entry name" value="GAF domain-like"/>
    <property type="match status" value="1"/>
</dbReference>
<dbReference type="SMART" id="SM00091">
    <property type="entry name" value="PAS"/>
    <property type="match status" value="5"/>
</dbReference>
<evidence type="ECO:0000259" key="2">
    <source>
        <dbReference type="PROSITE" id="PS50112"/>
    </source>
</evidence>
<evidence type="ECO:0000256" key="1">
    <source>
        <dbReference type="SAM" id="Coils"/>
    </source>
</evidence>
<dbReference type="SUPFAM" id="SSF55073">
    <property type="entry name" value="Nucleotide cyclase"/>
    <property type="match status" value="1"/>
</dbReference>
<accession>A0A0M7AZV2</accession>
<reference evidence="6" key="1">
    <citation type="submission" date="2015-07" db="EMBL/GenBank/DDBJ databases">
        <authorList>
            <person name="Rodrigo-Torres Lidia"/>
            <person name="Arahal R.David."/>
        </authorList>
    </citation>
    <scope>NUCLEOTIDE SEQUENCE [LARGE SCALE GENOMIC DNA]</scope>
    <source>
        <strain evidence="6">CECT 5096</strain>
    </source>
</reference>
<keyword evidence="6" id="KW-1185">Reference proteome</keyword>
<feature type="domain" description="PAS" evidence="2">
    <location>
        <begin position="563"/>
        <end position="607"/>
    </location>
</feature>
<evidence type="ECO:0000259" key="3">
    <source>
        <dbReference type="PROSITE" id="PS50113"/>
    </source>
</evidence>
<dbReference type="PROSITE" id="PS50112">
    <property type="entry name" value="PAS"/>
    <property type="match status" value="2"/>
</dbReference>